<keyword evidence="2" id="KW-0812">Transmembrane</keyword>
<keyword evidence="2" id="KW-1133">Transmembrane helix</keyword>
<feature type="region of interest" description="Disordered" evidence="1">
    <location>
        <begin position="323"/>
        <end position="342"/>
    </location>
</feature>
<organism evidence="3 4">
    <name type="scientific">Vibrio splendidus</name>
    <dbReference type="NCBI Taxonomy" id="29497"/>
    <lineage>
        <taxon>Bacteria</taxon>
        <taxon>Pseudomonadati</taxon>
        <taxon>Pseudomonadota</taxon>
        <taxon>Gammaproteobacteria</taxon>
        <taxon>Vibrionales</taxon>
        <taxon>Vibrionaceae</taxon>
        <taxon>Vibrio</taxon>
    </lineage>
</organism>
<accession>A0A2N7JPH0</accession>
<feature type="transmembrane region" description="Helical" evidence="2">
    <location>
        <begin position="156"/>
        <end position="174"/>
    </location>
</feature>
<reference evidence="4" key="1">
    <citation type="submission" date="2016-07" db="EMBL/GenBank/DDBJ databases">
        <title>Nontailed viruses are major unrecognized killers of bacteria in the ocean.</title>
        <authorList>
            <person name="Kauffman K."/>
            <person name="Hussain F."/>
            <person name="Yang J."/>
            <person name="Arevalo P."/>
            <person name="Brown J."/>
            <person name="Cutler M."/>
            <person name="Kelly L."/>
            <person name="Polz M.F."/>
        </authorList>
    </citation>
    <scope>NUCLEOTIDE SEQUENCE [LARGE SCALE GENOMIC DNA]</scope>
    <source>
        <strain evidence="4">10N.261.48.B5</strain>
    </source>
</reference>
<evidence type="ECO:0000313" key="3">
    <source>
        <dbReference type="EMBL" id="PMM46178.1"/>
    </source>
</evidence>
<keyword evidence="2" id="KW-0472">Membrane</keyword>
<feature type="transmembrane region" description="Helical" evidence="2">
    <location>
        <begin position="116"/>
        <end position="136"/>
    </location>
</feature>
<evidence type="ECO:0000313" key="4">
    <source>
        <dbReference type="Proteomes" id="UP000235533"/>
    </source>
</evidence>
<comment type="caution">
    <text evidence="3">The sequence shown here is derived from an EMBL/GenBank/DDBJ whole genome shotgun (WGS) entry which is preliminary data.</text>
</comment>
<dbReference type="Proteomes" id="UP000235533">
    <property type="component" value="Unassembled WGS sequence"/>
</dbReference>
<protein>
    <submittedName>
        <fullName evidence="3">Uncharacterized protein</fullName>
    </submittedName>
</protein>
<evidence type="ECO:0000256" key="1">
    <source>
        <dbReference type="SAM" id="MobiDB-lite"/>
    </source>
</evidence>
<dbReference type="AlphaFoldDB" id="A0A2N7JPH0"/>
<name>A0A2N7JPH0_VIBSP</name>
<gene>
    <name evidence="3" type="ORF">BCT54_04725</name>
</gene>
<feature type="compositionally biased region" description="Polar residues" evidence="1">
    <location>
        <begin position="325"/>
        <end position="342"/>
    </location>
</feature>
<feature type="transmembrane region" description="Helical" evidence="2">
    <location>
        <begin position="186"/>
        <end position="210"/>
    </location>
</feature>
<dbReference type="RefSeq" id="WP_102552840.1">
    <property type="nucleotide sequence ID" value="NZ_MCZF01000213.1"/>
</dbReference>
<evidence type="ECO:0000256" key="2">
    <source>
        <dbReference type="SAM" id="Phobius"/>
    </source>
</evidence>
<feature type="transmembrane region" description="Helical" evidence="2">
    <location>
        <begin position="230"/>
        <end position="248"/>
    </location>
</feature>
<dbReference type="EMBL" id="MCZF01000213">
    <property type="protein sequence ID" value="PMM46178.1"/>
    <property type="molecule type" value="Genomic_DNA"/>
</dbReference>
<proteinExistence type="predicted"/>
<sequence length="342" mass="38457">MNPKKALTQHTKPLRATLASEILKNLSEQIRSLRQESLDDLTHKKADLTKDFQKDVDKEIGSIQSRITNEITQFEAKRKYMDQLLEKVGLANDANVTLSQADKEEKMANDLRQKGIFLLYASVVLLVILFSGFVGIDLIADSGKTLSDLNKDIAMSRSLLPIVLLLIGFAIFIFNTKPVESQDRKLTAYTVGVYLMMLSLPIFIIQFIEFTGTALFADIKPTNKPEPEDFVFRFMTVLLVSSPALYMLKESASHRAKENLYRQRGTQLVSISGYLSDLPPEPKAEVKQRLADNFFSFHDKKADTSNVPDFLKNMNDAVKLAKQVNAGQNPQPQESRPQQGQG</sequence>